<keyword evidence="1" id="KW-0472">Membrane</keyword>
<sequence length="296" mass="34917">MTDVFEKNYNVADSYKAYKEQLDSYASSSDKLLIPGCNDFSNQHINGSRYDAPTVCAIGLKFLIHLKEKYDHLYEEDGCEYLYHWLYDSALGRKKSFENTLDLYKELNKIFNNDNDGNNVFDKYINKMNKYRCDKIPKIIHLYEEFNKFENEGKSQGAEKKCISTCVELFNSYVNECQEAYDYDFCNKLKIFGEQYNFFIQRVRKCEGEEYLLPPVEKLDAVNIIIIPFSLMFLTSFILPLLYKFTAFGTWLRRLIGKNENILKYINEEANHSLNTYETVNEDSKIRNYNIAYNTS</sequence>
<dbReference type="InterPro" id="IPR008780">
    <property type="entry name" value="Plasmodium_Vir"/>
</dbReference>
<reference evidence="3" key="1">
    <citation type="submission" date="2016-05" db="EMBL/GenBank/DDBJ databases">
        <authorList>
            <person name="Naeem Raeece"/>
        </authorList>
    </citation>
    <scope>NUCLEOTIDE SEQUENCE [LARGE SCALE GENOMIC DNA]</scope>
</reference>
<evidence type="ECO:0000313" key="3">
    <source>
        <dbReference type="Proteomes" id="UP000078546"/>
    </source>
</evidence>
<dbReference type="Pfam" id="PF05795">
    <property type="entry name" value="Plasmodium_Vir"/>
    <property type="match status" value="1"/>
</dbReference>
<feature type="transmembrane region" description="Helical" evidence="1">
    <location>
        <begin position="221"/>
        <end position="243"/>
    </location>
</feature>
<dbReference type="Proteomes" id="UP000078546">
    <property type="component" value="Unassembled WGS sequence"/>
</dbReference>
<gene>
    <name evidence="2" type="ORF">POVCU1_058520</name>
</gene>
<keyword evidence="1" id="KW-1133">Transmembrane helix</keyword>
<evidence type="ECO:0000313" key="2">
    <source>
        <dbReference type="EMBL" id="SBT00225.1"/>
    </source>
</evidence>
<name>A0A1A8X8S7_PLAOA</name>
<proteinExistence type="predicted"/>
<dbReference type="EMBL" id="FLQV01001789">
    <property type="protein sequence ID" value="SBT00225.1"/>
    <property type="molecule type" value="Genomic_DNA"/>
</dbReference>
<dbReference type="AlphaFoldDB" id="A0A1A8X8S7"/>
<accession>A0A1A8X8S7</accession>
<organism evidence="2 3">
    <name type="scientific">Plasmodium ovale curtisi</name>
    <dbReference type="NCBI Taxonomy" id="864141"/>
    <lineage>
        <taxon>Eukaryota</taxon>
        <taxon>Sar</taxon>
        <taxon>Alveolata</taxon>
        <taxon>Apicomplexa</taxon>
        <taxon>Aconoidasida</taxon>
        <taxon>Haemosporida</taxon>
        <taxon>Plasmodiidae</taxon>
        <taxon>Plasmodium</taxon>
        <taxon>Plasmodium (Plasmodium)</taxon>
    </lineage>
</organism>
<evidence type="ECO:0000256" key="1">
    <source>
        <dbReference type="SAM" id="Phobius"/>
    </source>
</evidence>
<keyword evidence="1" id="KW-0812">Transmembrane</keyword>
<protein>
    <submittedName>
        <fullName evidence="2">PIR Superfamily Protein</fullName>
    </submittedName>
</protein>